<dbReference type="GO" id="GO:0008610">
    <property type="term" value="P:lipid biosynthetic process"/>
    <property type="evidence" value="ECO:0007669"/>
    <property type="project" value="InterPro"/>
</dbReference>
<dbReference type="Pfam" id="PF02353">
    <property type="entry name" value="CMAS"/>
    <property type="match status" value="1"/>
</dbReference>
<gene>
    <name evidence="1" type="ORF">CLV88_10156</name>
</gene>
<dbReference type="GO" id="GO:0008168">
    <property type="term" value="F:methyltransferase activity"/>
    <property type="evidence" value="ECO:0007669"/>
    <property type="project" value="UniProtKB-KW"/>
</dbReference>
<comment type="caution">
    <text evidence="1">The sequence shown here is derived from an EMBL/GenBank/DDBJ whole genome shotgun (WGS) entry which is preliminary data.</text>
</comment>
<dbReference type="SUPFAM" id="SSF53335">
    <property type="entry name" value="S-adenosyl-L-methionine-dependent methyltransferases"/>
    <property type="match status" value="1"/>
</dbReference>
<protein>
    <submittedName>
        <fullName evidence="1">Cyclopropane-fatty-acyl-phospholipid synthase</fullName>
    </submittedName>
</protein>
<dbReference type="Gene3D" id="3.40.50.150">
    <property type="entry name" value="Vaccinia Virus protein VP39"/>
    <property type="match status" value="1"/>
</dbReference>
<dbReference type="PANTHER" id="PTHR43667:SF2">
    <property type="entry name" value="FATTY ACID C-METHYL TRANSFERASE"/>
    <property type="match status" value="1"/>
</dbReference>
<dbReference type="EMBL" id="PYGJ01000001">
    <property type="protein sequence ID" value="PSL21633.1"/>
    <property type="molecule type" value="Genomic_DNA"/>
</dbReference>
<evidence type="ECO:0000313" key="2">
    <source>
        <dbReference type="Proteomes" id="UP000240418"/>
    </source>
</evidence>
<proteinExistence type="predicted"/>
<sequence length="343" mass="37905">MISTSRKSRFLDSCARISTGNLRLYTPSGHHQDFGQGAPAAEMRIHDWAALSGRSLAKSYAAGLWDSDSLGALCALMLSNPHAFKHSLPRGINTPTKGVGIGNEFFQLLLDPGMSLSAGLFEAGDPDLSQAQSRKYNRVLDRLAPGLSILDIGCGWGSFAERAADRGYDVTGLTLNAGQKGYADARLDGRADIRHQDFRKEHEIYDNIVSIEQLNTLSPRLWPTFFAQLRSRLAQGGRIVLQAVTTPDAGPLSPVPTVEKLQKLAKNAGLTWKDSFSFGPSYARTFATWQNQLETNNARLSHMDFDTAFQREWRIALAASSARFRTAQRDVLQIDLTHQRRNQ</sequence>
<dbReference type="CDD" id="cd02440">
    <property type="entry name" value="AdoMet_MTases"/>
    <property type="match status" value="1"/>
</dbReference>
<dbReference type="Proteomes" id="UP000240418">
    <property type="component" value="Unassembled WGS sequence"/>
</dbReference>
<dbReference type="RefSeq" id="WP_106606379.1">
    <property type="nucleotide sequence ID" value="NZ_PYGJ01000001.1"/>
</dbReference>
<dbReference type="InterPro" id="IPR029063">
    <property type="entry name" value="SAM-dependent_MTases_sf"/>
</dbReference>
<dbReference type="OrthoDB" id="9782855at2"/>
<dbReference type="InterPro" id="IPR050723">
    <property type="entry name" value="CFA/CMAS"/>
</dbReference>
<reference evidence="1 2" key="1">
    <citation type="submission" date="2018-03" db="EMBL/GenBank/DDBJ databases">
        <title>Genomic Encyclopedia of Archaeal and Bacterial Type Strains, Phase II (KMG-II): from individual species to whole genera.</title>
        <authorList>
            <person name="Goeker M."/>
        </authorList>
    </citation>
    <scope>NUCLEOTIDE SEQUENCE [LARGE SCALE GENOMIC DNA]</scope>
    <source>
        <strain evidence="1 2">DSM 100673</strain>
    </source>
</reference>
<keyword evidence="2" id="KW-1185">Reference proteome</keyword>
<dbReference type="PANTHER" id="PTHR43667">
    <property type="entry name" value="CYCLOPROPANE-FATTY-ACYL-PHOSPHOLIPID SYNTHASE"/>
    <property type="match status" value="1"/>
</dbReference>
<organism evidence="1 2">
    <name type="scientific">Shimia abyssi</name>
    <dbReference type="NCBI Taxonomy" id="1662395"/>
    <lineage>
        <taxon>Bacteria</taxon>
        <taxon>Pseudomonadati</taxon>
        <taxon>Pseudomonadota</taxon>
        <taxon>Alphaproteobacteria</taxon>
        <taxon>Rhodobacterales</taxon>
        <taxon>Roseobacteraceae</taxon>
    </lineage>
</organism>
<evidence type="ECO:0000313" key="1">
    <source>
        <dbReference type="EMBL" id="PSL21633.1"/>
    </source>
</evidence>
<dbReference type="AlphaFoldDB" id="A0A2P8FIV1"/>
<dbReference type="GO" id="GO:0032259">
    <property type="term" value="P:methylation"/>
    <property type="evidence" value="ECO:0007669"/>
    <property type="project" value="UniProtKB-KW"/>
</dbReference>
<accession>A0A2P8FIV1</accession>
<name>A0A2P8FIV1_9RHOB</name>